<dbReference type="AlphaFoldDB" id="A0A7Y4MQH5"/>
<reference evidence="1 2" key="1">
    <citation type="submission" date="2020-05" db="EMBL/GenBank/DDBJ databases">
        <authorList>
            <person name="Whitworth D."/>
        </authorList>
    </citation>
    <scope>NUCLEOTIDE SEQUENCE [LARGE SCALE GENOMIC DNA]</scope>
    <source>
        <strain evidence="1 2">AM005</strain>
    </source>
</reference>
<evidence type="ECO:0000313" key="1">
    <source>
        <dbReference type="EMBL" id="NOJ78432.1"/>
    </source>
</evidence>
<comment type="caution">
    <text evidence="1">The sequence shown here is derived from an EMBL/GenBank/DDBJ whole genome shotgun (WGS) entry which is preliminary data.</text>
</comment>
<gene>
    <name evidence="1" type="ORF">HNV28_08765</name>
</gene>
<dbReference type="InterPro" id="IPR011990">
    <property type="entry name" value="TPR-like_helical_dom_sf"/>
</dbReference>
<dbReference type="SMART" id="SM00028">
    <property type="entry name" value="TPR"/>
    <property type="match status" value="6"/>
</dbReference>
<dbReference type="SUPFAM" id="SSF48452">
    <property type="entry name" value="TPR-like"/>
    <property type="match status" value="2"/>
</dbReference>
<dbReference type="EMBL" id="JABFNT010000021">
    <property type="protein sequence ID" value="NOJ78432.1"/>
    <property type="molecule type" value="Genomic_DNA"/>
</dbReference>
<name>A0A7Y4MQH5_MYXXA</name>
<organism evidence="1 2">
    <name type="scientific">Myxococcus xanthus</name>
    <dbReference type="NCBI Taxonomy" id="34"/>
    <lineage>
        <taxon>Bacteria</taxon>
        <taxon>Pseudomonadati</taxon>
        <taxon>Myxococcota</taxon>
        <taxon>Myxococcia</taxon>
        <taxon>Myxococcales</taxon>
        <taxon>Cystobacterineae</taxon>
        <taxon>Myxococcaceae</taxon>
        <taxon>Myxococcus</taxon>
    </lineage>
</organism>
<protein>
    <recommendedName>
        <fullName evidence="3">Tetratricopeptide repeat protein</fullName>
    </recommendedName>
</protein>
<sequence length="507" mass="55201">MSLCCQGSRQPPVDGRLLSSARLMASRSFALPLCVMLLVLAAPARGAVVRPGLPPPEEVMATLRQLETARARGRASAMDSELEAQSRARPGDLMPRMYRAWLTFPSDACWNELKALSTLDPENPWPFVGMGLIYVRWGLLAEARTPIAAALKQAPGFAPALWAQGVLLQAEGKPAEAEVRLREALAQLDAPQIRTSLAMLLAGIPEREADARAELTRTVEAWPEQPEALRKLAQLARAANDVRAAATAGEKLVALKPRAKEAHRLQADLWLAASEKEKAAGSLERYAELGGVEPAALELLARLYRELGRADAEDKALVRLVAAAPEDPEPLLRLAELAEARGDSRTAETHLVKASERAPARADIHVLRARLVLKQERHQDALAAYRAALAAPERRVAEAESEAAALVRHFRLPSQPARGTQDQIYNRVSLGLVALYMNRLQQTPGIKGNLKVQVQVDASGRATSVTVLYDSLNEAVITGHAHFAFMDAQYPPGPDTPVFQYVFRPPK</sequence>
<dbReference type="Pfam" id="PF13432">
    <property type="entry name" value="TPR_16"/>
    <property type="match status" value="2"/>
</dbReference>
<dbReference type="Gene3D" id="1.25.40.10">
    <property type="entry name" value="Tetratricopeptide repeat domain"/>
    <property type="match status" value="2"/>
</dbReference>
<evidence type="ECO:0000313" key="2">
    <source>
        <dbReference type="Proteomes" id="UP000533080"/>
    </source>
</evidence>
<evidence type="ECO:0008006" key="3">
    <source>
        <dbReference type="Google" id="ProtNLM"/>
    </source>
</evidence>
<dbReference type="InterPro" id="IPR019734">
    <property type="entry name" value="TPR_rpt"/>
</dbReference>
<accession>A0A7Y4MQH5</accession>
<dbReference type="Proteomes" id="UP000533080">
    <property type="component" value="Unassembled WGS sequence"/>
</dbReference>
<proteinExistence type="predicted"/>